<keyword evidence="2 7" id="KW-0812">Transmembrane</keyword>
<dbReference type="PANTHER" id="PTHR24221">
    <property type="entry name" value="ATP-BINDING CASSETTE SUB-FAMILY B"/>
    <property type="match status" value="1"/>
</dbReference>
<keyword evidence="4" id="KW-0067">ATP-binding</keyword>
<dbReference type="InterPro" id="IPR036640">
    <property type="entry name" value="ABC1_TM_sf"/>
</dbReference>
<keyword evidence="6 7" id="KW-0472">Membrane</keyword>
<dbReference type="Pfam" id="PF00005">
    <property type="entry name" value="ABC_tran"/>
    <property type="match status" value="1"/>
</dbReference>
<accession>A0A5M6ZC02</accession>
<dbReference type="PROSITE" id="PS50929">
    <property type="entry name" value="ABC_TM1F"/>
    <property type="match status" value="1"/>
</dbReference>
<dbReference type="InterPro" id="IPR003439">
    <property type="entry name" value="ABC_transporter-like_ATP-bd"/>
</dbReference>
<dbReference type="GO" id="GO:0016887">
    <property type="term" value="F:ATP hydrolysis activity"/>
    <property type="evidence" value="ECO:0007669"/>
    <property type="project" value="InterPro"/>
</dbReference>
<dbReference type="EMBL" id="VWOJ01000003">
    <property type="protein sequence ID" value="KAA5802256.1"/>
    <property type="molecule type" value="Genomic_DNA"/>
</dbReference>
<dbReference type="InterPro" id="IPR011527">
    <property type="entry name" value="ABC1_TM_dom"/>
</dbReference>
<dbReference type="InterPro" id="IPR003593">
    <property type="entry name" value="AAA+_ATPase"/>
</dbReference>
<evidence type="ECO:0000313" key="10">
    <source>
        <dbReference type="EMBL" id="KAA5802256.1"/>
    </source>
</evidence>
<keyword evidence="3" id="KW-0547">Nucleotide-binding</keyword>
<dbReference type="NCBIfam" id="TIGR02857">
    <property type="entry name" value="CydD"/>
    <property type="match status" value="1"/>
</dbReference>
<evidence type="ECO:0000259" key="9">
    <source>
        <dbReference type="PROSITE" id="PS50929"/>
    </source>
</evidence>
<gene>
    <name evidence="10" type="primary">cydD</name>
    <name evidence="10" type="ORF">F1654_10495</name>
</gene>
<name>A0A5M6ZC02_9PROT</name>
<dbReference type="InterPro" id="IPR017871">
    <property type="entry name" value="ABC_transporter-like_CS"/>
</dbReference>
<feature type="domain" description="ABC transporter" evidence="8">
    <location>
        <begin position="422"/>
        <end position="632"/>
    </location>
</feature>
<evidence type="ECO:0000256" key="2">
    <source>
        <dbReference type="ARBA" id="ARBA00022692"/>
    </source>
</evidence>
<dbReference type="GO" id="GO:0140359">
    <property type="term" value="F:ABC-type transporter activity"/>
    <property type="evidence" value="ECO:0007669"/>
    <property type="project" value="InterPro"/>
</dbReference>
<dbReference type="GO" id="GO:0005886">
    <property type="term" value="C:plasma membrane"/>
    <property type="evidence" value="ECO:0007669"/>
    <property type="project" value="UniProtKB-SubCell"/>
</dbReference>
<feature type="transmembrane region" description="Helical" evidence="7">
    <location>
        <begin position="108"/>
        <end position="130"/>
    </location>
</feature>
<dbReference type="GO" id="GO:0034040">
    <property type="term" value="F:ATPase-coupled lipid transmembrane transporter activity"/>
    <property type="evidence" value="ECO:0007669"/>
    <property type="project" value="TreeGrafter"/>
</dbReference>
<dbReference type="Proteomes" id="UP000325122">
    <property type="component" value="Unassembled WGS sequence"/>
</dbReference>
<evidence type="ECO:0000313" key="11">
    <source>
        <dbReference type="Proteomes" id="UP000325122"/>
    </source>
</evidence>
<dbReference type="PROSITE" id="PS00211">
    <property type="entry name" value="ABC_TRANSPORTER_1"/>
    <property type="match status" value="1"/>
</dbReference>
<feature type="transmembrane region" description="Helical" evidence="7">
    <location>
        <begin position="314"/>
        <end position="344"/>
    </location>
</feature>
<feature type="transmembrane region" description="Helical" evidence="7">
    <location>
        <begin position="350"/>
        <end position="370"/>
    </location>
</feature>
<feature type="domain" description="ABC transmembrane type-1" evidence="9">
    <location>
        <begin position="103"/>
        <end position="389"/>
    </location>
</feature>
<comment type="subcellular location">
    <subcellularLocation>
        <location evidence="1">Cell membrane</location>
        <topology evidence="1">Multi-pass membrane protein</topology>
    </subcellularLocation>
</comment>
<evidence type="ECO:0000256" key="6">
    <source>
        <dbReference type="ARBA" id="ARBA00023136"/>
    </source>
</evidence>
<dbReference type="AlphaFoldDB" id="A0A5M6ZC02"/>
<protein>
    <submittedName>
        <fullName evidence="10">Thiol reductant ABC exporter subunit CydD</fullName>
    </submittedName>
</protein>
<organism evidence="10 11">
    <name type="scientific">Alkalicaulis satelles</name>
    <dbReference type="NCBI Taxonomy" id="2609175"/>
    <lineage>
        <taxon>Bacteria</taxon>
        <taxon>Pseudomonadati</taxon>
        <taxon>Pseudomonadota</taxon>
        <taxon>Alphaproteobacteria</taxon>
        <taxon>Maricaulales</taxon>
        <taxon>Maricaulaceae</taxon>
        <taxon>Alkalicaulis</taxon>
    </lineage>
</organism>
<comment type="caution">
    <text evidence="10">The sequence shown here is derived from an EMBL/GenBank/DDBJ whole genome shotgun (WGS) entry which is preliminary data.</text>
</comment>
<sequence length="632" mass="65298">MPQRNARPASRGRVASPFPARLLKAPDVIRRLHFILRRLALGARPPNSAIPRASDPRAARRGAVRDAWSLMTDVITADSPKPAARAHMHLLAAWGRSAAGLSWFSSGLGLGAALIYAGFAWCAAGALAALIAGEPVWGWALGAGLLALARAGAQWGEARAGFEAGARVRSRVRKQAAEALSRRGPGFTERHDSAVLTTALIDGVEKLDGYFARHQPLARLIAPVPLLLAGLALLASPAAGVIFLASAPVLAAALALTGIGAAAAARGQLDALRRMAGRFNDRLQALETLNAFNAAGREREGLARAAEAFRVRTMAILAAAFLSSGALELIASIALAAVAIQAALSLSGAWPFDLGAGVSVQAGLFALLLAPEIYNPFRRLAATYHDRADALAAAEALAPVFGADEPASPGAPAPFIAAAPEVRFINAACRYPDGREGLAPLSFTAQAGQITALWGPSGVGKSTALKLLMGYAPLTGGEIRLDGQTLNAPLTGAAGWVGQRARLFHASVRENIALFDPDLPDAAIFAAADAAGVSAFTASLPEGLDTALGEQGAGVSGGQAQRIALARALAADRKLILMDEPTAHLDGESEQRFIEALKIAARGRTVIIATHSPAVRAACHKVISLEPRAQAA</sequence>
<dbReference type="InterPro" id="IPR039421">
    <property type="entry name" value="Type_1_exporter"/>
</dbReference>
<dbReference type="GO" id="GO:0005524">
    <property type="term" value="F:ATP binding"/>
    <property type="evidence" value="ECO:0007669"/>
    <property type="project" value="UniProtKB-KW"/>
</dbReference>
<dbReference type="Gene3D" id="1.20.1560.10">
    <property type="entry name" value="ABC transporter type 1, transmembrane domain"/>
    <property type="match status" value="1"/>
</dbReference>
<dbReference type="Pfam" id="PF00664">
    <property type="entry name" value="ABC_membrane"/>
    <property type="match status" value="1"/>
</dbReference>
<feature type="transmembrane region" description="Helical" evidence="7">
    <location>
        <begin position="217"/>
        <end position="235"/>
    </location>
</feature>
<dbReference type="SUPFAM" id="SSF90123">
    <property type="entry name" value="ABC transporter transmembrane region"/>
    <property type="match status" value="1"/>
</dbReference>
<evidence type="ECO:0000256" key="7">
    <source>
        <dbReference type="SAM" id="Phobius"/>
    </source>
</evidence>
<dbReference type="InterPro" id="IPR014216">
    <property type="entry name" value="ABC_transptr_CydD"/>
</dbReference>
<evidence type="ECO:0000256" key="3">
    <source>
        <dbReference type="ARBA" id="ARBA00022741"/>
    </source>
</evidence>
<evidence type="ECO:0000256" key="1">
    <source>
        <dbReference type="ARBA" id="ARBA00004651"/>
    </source>
</evidence>
<feature type="transmembrane region" description="Helical" evidence="7">
    <location>
        <begin position="241"/>
        <end position="265"/>
    </location>
</feature>
<evidence type="ECO:0000256" key="4">
    <source>
        <dbReference type="ARBA" id="ARBA00022840"/>
    </source>
</evidence>
<keyword evidence="5 7" id="KW-1133">Transmembrane helix</keyword>
<dbReference type="SUPFAM" id="SSF52540">
    <property type="entry name" value="P-loop containing nucleoside triphosphate hydrolases"/>
    <property type="match status" value="1"/>
</dbReference>
<dbReference type="SMART" id="SM00382">
    <property type="entry name" value="AAA"/>
    <property type="match status" value="1"/>
</dbReference>
<evidence type="ECO:0000259" key="8">
    <source>
        <dbReference type="PROSITE" id="PS50893"/>
    </source>
</evidence>
<dbReference type="PROSITE" id="PS50893">
    <property type="entry name" value="ABC_TRANSPORTER_2"/>
    <property type="match status" value="1"/>
</dbReference>
<dbReference type="Gene3D" id="3.40.50.300">
    <property type="entry name" value="P-loop containing nucleotide triphosphate hydrolases"/>
    <property type="match status" value="1"/>
</dbReference>
<keyword evidence="11" id="KW-1185">Reference proteome</keyword>
<feature type="transmembrane region" description="Helical" evidence="7">
    <location>
        <begin position="136"/>
        <end position="153"/>
    </location>
</feature>
<dbReference type="PANTHER" id="PTHR24221:SF261">
    <property type="entry name" value="GLUTATHIONE_L-CYSTEINE TRANSPORT SYSTEM ATP-BINDING_PERMEASE PROTEIN CYDD"/>
    <property type="match status" value="1"/>
</dbReference>
<dbReference type="InterPro" id="IPR027417">
    <property type="entry name" value="P-loop_NTPase"/>
</dbReference>
<reference evidence="10 11" key="1">
    <citation type="submission" date="2019-09" db="EMBL/GenBank/DDBJ databases">
        <authorList>
            <person name="Kevbrin V."/>
            <person name="Grouzdev D.S."/>
        </authorList>
    </citation>
    <scope>NUCLEOTIDE SEQUENCE [LARGE SCALE GENOMIC DNA]</scope>
    <source>
        <strain evidence="10 11">G-192</strain>
    </source>
</reference>
<evidence type="ECO:0000256" key="5">
    <source>
        <dbReference type="ARBA" id="ARBA00022989"/>
    </source>
</evidence>
<dbReference type="GO" id="GO:0042883">
    <property type="term" value="P:cysteine transport"/>
    <property type="evidence" value="ECO:0007669"/>
    <property type="project" value="InterPro"/>
</dbReference>
<proteinExistence type="predicted"/>